<dbReference type="GO" id="GO:0006974">
    <property type="term" value="P:DNA damage response"/>
    <property type="evidence" value="ECO:0007669"/>
    <property type="project" value="InterPro"/>
</dbReference>
<evidence type="ECO:0000313" key="11">
    <source>
        <dbReference type="Proteomes" id="UP000325081"/>
    </source>
</evidence>
<keyword evidence="3 7" id="KW-0805">Transcription regulation</keyword>
<gene>
    <name evidence="10" type="ORF">STAS_05488</name>
</gene>
<proteinExistence type="inferred from homology"/>
<organism evidence="10 11">
    <name type="scientific">Striga asiatica</name>
    <name type="common">Asiatic witchweed</name>
    <name type="synonym">Buchnera asiatica</name>
    <dbReference type="NCBI Taxonomy" id="4170"/>
    <lineage>
        <taxon>Eukaryota</taxon>
        <taxon>Viridiplantae</taxon>
        <taxon>Streptophyta</taxon>
        <taxon>Embryophyta</taxon>
        <taxon>Tracheophyta</taxon>
        <taxon>Spermatophyta</taxon>
        <taxon>Magnoliopsida</taxon>
        <taxon>eudicotyledons</taxon>
        <taxon>Gunneridae</taxon>
        <taxon>Pentapetalae</taxon>
        <taxon>asterids</taxon>
        <taxon>lamiids</taxon>
        <taxon>Lamiales</taxon>
        <taxon>Orobanchaceae</taxon>
        <taxon>Buchnereae</taxon>
        <taxon>Striga</taxon>
    </lineage>
</organism>
<feature type="compositionally biased region" description="Basic residues" evidence="8">
    <location>
        <begin position="58"/>
        <end position="71"/>
    </location>
</feature>
<sequence length="143" mass="16176">MALEERKRAFAERDMALHQRDAAIAERNAAIHERDEAIRLHHSSNTEATVVDESPKPQQHRRGKRAKRASSKRSNSAASVCNNWEEDEQGFGSDGSESWKDNLGLNQINFDESAMPVPVQQLIQDAIDPDRLCHMFPGWGAWL</sequence>
<accession>A0A5A7PA49</accession>
<dbReference type="GO" id="GO:0005634">
    <property type="term" value="C:nucleus"/>
    <property type="evidence" value="ECO:0007669"/>
    <property type="project" value="UniProtKB-SubCell"/>
</dbReference>
<dbReference type="InterPro" id="IPR003152">
    <property type="entry name" value="FATC_dom"/>
</dbReference>
<evidence type="ECO:0000256" key="1">
    <source>
        <dbReference type="ARBA" id="ARBA00004123"/>
    </source>
</evidence>
<dbReference type="Pfam" id="PF06217">
    <property type="entry name" value="GAGA_bind"/>
    <property type="match status" value="1"/>
</dbReference>
<evidence type="ECO:0000256" key="5">
    <source>
        <dbReference type="ARBA" id="ARBA00023163"/>
    </source>
</evidence>
<dbReference type="GO" id="GO:0004674">
    <property type="term" value="F:protein serine/threonine kinase activity"/>
    <property type="evidence" value="ECO:0007669"/>
    <property type="project" value="InterPro"/>
</dbReference>
<dbReference type="PANTHER" id="PTHR37079:SF4">
    <property type="entry name" value="SERINE_THREONINE-PROTEIN KINASE ATM"/>
    <property type="match status" value="1"/>
</dbReference>
<dbReference type="OrthoDB" id="381190at2759"/>
<feature type="region of interest" description="Disordered" evidence="8">
    <location>
        <begin position="27"/>
        <end position="98"/>
    </location>
</feature>
<comment type="caution">
    <text evidence="10">The sequence shown here is derived from an EMBL/GenBank/DDBJ whole genome shotgun (WGS) entry which is preliminary data.</text>
</comment>
<dbReference type="GO" id="GO:0003700">
    <property type="term" value="F:DNA-binding transcription factor activity"/>
    <property type="evidence" value="ECO:0007669"/>
    <property type="project" value="UniProtKB-UniRule"/>
</dbReference>
<evidence type="ECO:0000256" key="6">
    <source>
        <dbReference type="ARBA" id="ARBA00023242"/>
    </source>
</evidence>
<dbReference type="SMART" id="SM01343">
    <property type="entry name" value="FATC"/>
    <property type="match status" value="1"/>
</dbReference>
<evidence type="ECO:0000256" key="2">
    <source>
        <dbReference type="ARBA" id="ARBA00007911"/>
    </source>
</evidence>
<dbReference type="InterPro" id="IPR010409">
    <property type="entry name" value="GAGA-bd_tscrpt_act"/>
</dbReference>
<dbReference type="InterPro" id="IPR038980">
    <property type="entry name" value="ATM_plant"/>
</dbReference>
<evidence type="ECO:0000256" key="7">
    <source>
        <dbReference type="RuleBase" id="RU367160"/>
    </source>
</evidence>
<dbReference type="EMBL" id="BKCP01004113">
    <property type="protein sequence ID" value="GER29610.1"/>
    <property type="molecule type" value="Genomic_DNA"/>
</dbReference>
<comment type="similarity">
    <text evidence="2 7">Belongs to the BBR/BPC family.</text>
</comment>
<protein>
    <recommendedName>
        <fullName evidence="7">GAGA-binding transcriptional activator</fullName>
    </recommendedName>
</protein>
<keyword evidence="11" id="KW-1185">Reference proteome</keyword>
<reference evidence="11" key="1">
    <citation type="journal article" date="2019" name="Curr. Biol.">
        <title>Genome Sequence of Striga asiatica Provides Insight into the Evolution of Plant Parasitism.</title>
        <authorList>
            <person name="Yoshida S."/>
            <person name="Kim S."/>
            <person name="Wafula E.K."/>
            <person name="Tanskanen J."/>
            <person name="Kim Y.M."/>
            <person name="Honaas L."/>
            <person name="Yang Z."/>
            <person name="Spallek T."/>
            <person name="Conn C.E."/>
            <person name="Ichihashi Y."/>
            <person name="Cheong K."/>
            <person name="Cui S."/>
            <person name="Der J.P."/>
            <person name="Gundlach H."/>
            <person name="Jiao Y."/>
            <person name="Hori C."/>
            <person name="Ishida J.K."/>
            <person name="Kasahara H."/>
            <person name="Kiba T."/>
            <person name="Kim M.S."/>
            <person name="Koo N."/>
            <person name="Laohavisit A."/>
            <person name="Lee Y.H."/>
            <person name="Lumba S."/>
            <person name="McCourt P."/>
            <person name="Mortimer J.C."/>
            <person name="Mutuku J.M."/>
            <person name="Nomura T."/>
            <person name="Sasaki-Sekimoto Y."/>
            <person name="Seto Y."/>
            <person name="Wang Y."/>
            <person name="Wakatake T."/>
            <person name="Sakakibara H."/>
            <person name="Demura T."/>
            <person name="Yamaguchi S."/>
            <person name="Yoneyama K."/>
            <person name="Manabe R.I."/>
            <person name="Nelson D.C."/>
            <person name="Schulman A.H."/>
            <person name="Timko M.P."/>
            <person name="dePamphilis C.W."/>
            <person name="Choi D."/>
            <person name="Shirasu K."/>
        </authorList>
    </citation>
    <scope>NUCLEOTIDE SEQUENCE [LARGE SCALE GENOMIC DNA]</scope>
    <source>
        <strain evidence="11">cv. UVA1</strain>
    </source>
</reference>
<name>A0A5A7PA49_STRAF</name>
<keyword evidence="4 7" id="KW-0238">DNA-binding</keyword>
<keyword evidence="5 7" id="KW-0804">Transcription</keyword>
<feature type="compositionally biased region" description="Basic and acidic residues" evidence="8">
    <location>
        <begin position="27"/>
        <end position="39"/>
    </location>
</feature>
<evidence type="ECO:0000259" key="9">
    <source>
        <dbReference type="PROSITE" id="PS51190"/>
    </source>
</evidence>
<feature type="domain" description="FATC" evidence="9">
    <location>
        <begin position="113"/>
        <end position="143"/>
    </location>
</feature>
<dbReference type="AlphaFoldDB" id="A0A5A7PA49"/>
<comment type="function">
    <text evidence="7">Transcriptional regulator that specifically binds to GA-rich elements (GAGA-repeats) present in regulatory sequences of genes involved in developmental processes.</text>
</comment>
<comment type="subcellular location">
    <subcellularLocation>
        <location evidence="1 7">Nucleus</location>
    </subcellularLocation>
</comment>
<dbReference type="PANTHER" id="PTHR37079">
    <property type="entry name" value="SERINE/THREONINE-PROTEIN KINASE ATM"/>
    <property type="match status" value="1"/>
</dbReference>
<dbReference type="Proteomes" id="UP000325081">
    <property type="component" value="Unassembled WGS sequence"/>
</dbReference>
<evidence type="ECO:0000256" key="8">
    <source>
        <dbReference type="SAM" id="MobiDB-lite"/>
    </source>
</evidence>
<evidence type="ECO:0000256" key="4">
    <source>
        <dbReference type="ARBA" id="ARBA00023125"/>
    </source>
</evidence>
<dbReference type="GO" id="GO:0003677">
    <property type="term" value="F:DNA binding"/>
    <property type="evidence" value="ECO:0007669"/>
    <property type="project" value="UniProtKB-KW"/>
</dbReference>
<evidence type="ECO:0000313" key="10">
    <source>
        <dbReference type="EMBL" id="GER29610.1"/>
    </source>
</evidence>
<keyword evidence="6 7" id="KW-0539">Nucleus</keyword>
<evidence type="ECO:0000256" key="3">
    <source>
        <dbReference type="ARBA" id="ARBA00023015"/>
    </source>
</evidence>
<dbReference type="PROSITE" id="PS51190">
    <property type="entry name" value="FATC"/>
    <property type="match status" value="1"/>
</dbReference>